<sequence length="446" mass="46965">MDGTAPELTTRQLRRVVAASFAGALLEWYDFFIFGTAAGLVFGRLFFPASDPGTATIAAFATFGVGFFARPIGGLVFGHYGDLVGRKATLIATLLITGGSTFLIGVLPTYHDVGLLAPALLVMLRLIQGFGLGGEYGGAALMTIESAPAHRRGFLGSLPQTAASAGIMLATGVFALCAGTMSEATFLSWGWRVPFLLSAVMLVVGMLIRLHVEETPDFRAARAREAVAPATRATLPIVLLLRHHPRNIVLALGARLAETVSSNTVNAFGIAYVATQLGRGRDLPLTGMLIASAIGIVTCPLFGLLSDRVGQRKIYLAGAMATLLLIFPFFALLGREEAALVCLAFILVYNLGPTAMFAVQPTLFAQMFGTRVRYTGLSFAYQMSAILGGLTPLIAAWLLGLGEGLPWLVAGYVALVALLSFICVLLIRETPAAQPATGLANAGIMP</sequence>
<evidence type="ECO:0000256" key="1">
    <source>
        <dbReference type="ARBA" id="ARBA00004651"/>
    </source>
</evidence>
<keyword evidence="5 7" id="KW-1133">Transmembrane helix</keyword>
<comment type="caution">
    <text evidence="9">The sequence shown here is derived from an EMBL/GenBank/DDBJ whole genome shotgun (WGS) entry which is preliminary data.</text>
</comment>
<dbReference type="FunFam" id="1.20.1250.20:FF:000001">
    <property type="entry name" value="Dicarboxylate MFS transporter"/>
    <property type="match status" value="1"/>
</dbReference>
<dbReference type="GO" id="GO:0005886">
    <property type="term" value="C:plasma membrane"/>
    <property type="evidence" value="ECO:0007669"/>
    <property type="project" value="UniProtKB-SubCell"/>
</dbReference>
<dbReference type="OrthoDB" id="9783227at2"/>
<dbReference type="Pfam" id="PF00083">
    <property type="entry name" value="Sugar_tr"/>
    <property type="match status" value="2"/>
</dbReference>
<evidence type="ECO:0000256" key="3">
    <source>
        <dbReference type="ARBA" id="ARBA00022475"/>
    </source>
</evidence>
<organism evidence="9 10">
    <name type="scientific">Rhodovastum atsumiense</name>
    <dbReference type="NCBI Taxonomy" id="504468"/>
    <lineage>
        <taxon>Bacteria</taxon>
        <taxon>Pseudomonadati</taxon>
        <taxon>Pseudomonadota</taxon>
        <taxon>Alphaproteobacteria</taxon>
        <taxon>Acetobacterales</taxon>
        <taxon>Acetobacteraceae</taxon>
        <taxon>Rhodovastum</taxon>
    </lineage>
</organism>
<dbReference type="InterPro" id="IPR020846">
    <property type="entry name" value="MFS_dom"/>
</dbReference>
<feature type="transmembrane region" description="Helical" evidence="7">
    <location>
        <begin position="193"/>
        <end position="212"/>
    </location>
</feature>
<feature type="transmembrane region" description="Helical" evidence="7">
    <location>
        <begin position="314"/>
        <end position="332"/>
    </location>
</feature>
<dbReference type="EMBL" id="VWPK01000014">
    <property type="protein sequence ID" value="KAA5612212.1"/>
    <property type="molecule type" value="Genomic_DNA"/>
</dbReference>
<comment type="subcellular location">
    <subcellularLocation>
        <location evidence="1">Cell membrane</location>
        <topology evidence="1">Multi-pass membrane protein</topology>
    </subcellularLocation>
</comment>
<accession>A0A5M6IVA6</accession>
<reference evidence="9 10" key="1">
    <citation type="submission" date="2019-09" db="EMBL/GenBank/DDBJ databases">
        <title>Genome sequence of Rhodovastum atsumiense, a diverse member of the Acetobacteraceae family of non-sulfur purple photosynthetic bacteria.</title>
        <authorList>
            <person name="Meyer T."/>
            <person name="Kyndt J."/>
        </authorList>
    </citation>
    <scope>NUCLEOTIDE SEQUENCE [LARGE SCALE GENOMIC DNA]</scope>
    <source>
        <strain evidence="9 10">DSM 21279</strain>
    </source>
</reference>
<dbReference type="PROSITE" id="PS50850">
    <property type="entry name" value="MFS"/>
    <property type="match status" value="1"/>
</dbReference>
<feature type="transmembrane region" description="Helical" evidence="7">
    <location>
        <begin position="338"/>
        <end position="359"/>
    </location>
</feature>
<evidence type="ECO:0000256" key="7">
    <source>
        <dbReference type="SAM" id="Phobius"/>
    </source>
</evidence>
<dbReference type="Gene3D" id="1.20.1250.20">
    <property type="entry name" value="MFS general substrate transporter like domains"/>
    <property type="match status" value="2"/>
</dbReference>
<keyword evidence="3" id="KW-1003">Cell membrane</keyword>
<feature type="domain" description="Major facilitator superfamily (MFS) profile" evidence="8">
    <location>
        <begin position="16"/>
        <end position="432"/>
    </location>
</feature>
<dbReference type="PANTHER" id="PTHR43045">
    <property type="entry name" value="SHIKIMATE TRANSPORTER"/>
    <property type="match status" value="1"/>
</dbReference>
<keyword evidence="10" id="KW-1185">Reference proteome</keyword>
<dbReference type="PANTHER" id="PTHR43045:SF1">
    <property type="entry name" value="SHIKIMATE TRANSPORTER"/>
    <property type="match status" value="1"/>
</dbReference>
<feature type="transmembrane region" description="Helical" evidence="7">
    <location>
        <begin position="21"/>
        <end position="43"/>
    </location>
</feature>
<dbReference type="SUPFAM" id="SSF103473">
    <property type="entry name" value="MFS general substrate transporter"/>
    <property type="match status" value="1"/>
</dbReference>
<feature type="transmembrane region" description="Helical" evidence="7">
    <location>
        <begin position="248"/>
        <end position="273"/>
    </location>
</feature>
<evidence type="ECO:0000256" key="4">
    <source>
        <dbReference type="ARBA" id="ARBA00022692"/>
    </source>
</evidence>
<evidence type="ECO:0000256" key="6">
    <source>
        <dbReference type="ARBA" id="ARBA00023136"/>
    </source>
</evidence>
<proteinExistence type="predicted"/>
<name>A0A5M6IVA6_9PROT</name>
<feature type="transmembrane region" description="Helical" evidence="7">
    <location>
        <begin position="162"/>
        <end position="181"/>
    </location>
</feature>
<dbReference type="AlphaFoldDB" id="A0A5M6IVA6"/>
<evidence type="ECO:0000313" key="10">
    <source>
        <dbReference type="Proteomes" id="UP000325255"/>
    </source>
</evidence>
<evidence type="ECO:0000313" key="9">
    <source>
        <dbReference type="EMBL" id="KAA5612212.1"/>
    </source>
</evidence>
<evidence type="ECO:0000256" key="5">
    <source>
        <dbReference type="ARBA" id="ARBA00022989"/>
    </source>
</evidence>
<evidence type="ECO:0000256" key="2">
    <source>
        <dbReference type="ARBA" id="ARBA00022448"/>
    </source>
</evidence>
<gene>
    <name evidence="9" type="ORF">F1189_10860</name>
</gene>
<protein>
    <submittedName>
        <fullName evidence="9">MHS family MFS transporter</fullName>
    </submittedName>
</protein>
<feature type="transmembrane region" description="Helical" evidence="7">
    <location>
        <begin position="379"/>
        <end position="399"/>
    </location>
</feature>
<dbReference type="GO" id="GO:0022857">
    <property type="term" value="F:transmembrane transporter activity"/>
    <property type="evidence" value="ECO:0007669"/>
    <property type="project" value="InterPro"/>
</dbReference>
<dbReference type="CDD" id="cd17369">
    <property type="entry name" value="MFS_ShiA_like"/>
    <property type="match status" value="1"/>
</dbReference>
<keyword evidence="6 7" id="KW-0472">Membrane</keyword>
<dbReference type="Proteomes" id="UP000325255">
    <property type="component" value="Unassembled WGS sequence"/>
</dbReference>
<keyword evidence="4 7" id="KW-0812">Transmembrane</keyword>
<feature type="transmembrane region" description="Helical" evidence="7">
    <location>
        <begin position="55"/>
        <end position="77"/>
    </location>
</feature>
<keyword evidence="2" id="KW-0813">Transport</keyword>
<evidence type="ECO:0000259" key="8">
    <source>
        <dbReference type="PROSITE" id="PS50850"/>
    </source>
</evidence>
<dbReference type="InterPro" id="IPR005828">
    <property type="entry name" value="MFS_sugar_transport-like"/>
</dbReference>
<feature type="transmembrane region" description="Helical" evidence="7">
    <location>
        <begin position="405"/>
        <end position="427"/>
    </location>
</feature>
<feature type="transmembrane region" description="Helical" evidence="7">
    <location>
        <begin position="285"/>
        <end position="305"/>
    </location>
</feature>
<feature type="transmembrane region" description="Helical" evidence="7">
    <location>
        <begin position="116"/>
        <end position="141"/>
    </location>
</feature>
<dbReference type="InterPro" id="IPR036259">
    <property type="entry name" value="MFS_trans_sf"/>
</dbReference>
<feature type="transmembrane region" description="Helical" evidence="7">
    <location>
        <begin position="89"/>
        <end position="110"/>
    </location>
</feature>